<keyword evidence="1" id="KW-1133">Transmembrane helix</keyword>
<feature type="transmembrane region" description="Helical" evidence="1">
    <location>
        <begin position="106"/>
        <end position="124"/>
    </location>
</feature>
<keyword evidence="1" id="KW-0472">Membrane</keyword>
<feature type="transmembrane region" description="Helical" evidence="1">
    <location>
        <begin position="188"/>
        <end position="205"/>
    </location>
</feature>
<keyword evidence="3" id="KW-1185">Reference proteome</keyword>
<feature type="transmembrane region" description="Helical" evidence="1">
    <location>
        <begin position="50"/>
        <end position="69"/>
    </location>
</feature>
<dbReference type="KEGG" id="hbe:BEI_0772"/>
<accession>A0A291P4G6</accession>
<sequence length="217" mass="24390">MPSTPSADRIGFRALCLRGLLYLLLIGALMEGVFLEAEAAPLAEFSEFGFTEFTQTLLLLGATLLALATRLLDRELPHLSLLLVALLGASLIREQDMWLDTRVFDGAWQVLVTLLVLPVLFVVIRGRRAFVAELERYAATFAGGLFAAGFLTTYAFSRLYGRSIFWEAALSEHYLRTVKNIAEEVTELFGYTLLFIAMLELLLLVRRWRRRDDAPSP</sequence>
<evidence type="ECO:0000313" key="3">
    <source>
        <dbReference type="Proteomes" id="UP000219993"/>
    </source>
</evidence>
<name>A0A291P4G6_9GAMM</name>
<feature type="transmembrane region" description="Helical" evidence="1">
    <location>
        <begin position="76"/>
        <end position="94"/>
    </location>
</feature>
<proteinExistence type="predicted"/>
<evidence type="ECO:0000256" key="1">
    <source>
        <dbReference type="SAM" id="Phobius"/>
    </source>
</evidence>
<evidence type="ECO:0000313" key="2">
    <source>
        <dbReference type="EMBL" id="ATJ81759.1"/>
    </source>
</evidence>
<dbReference type="OrthoDB" id="1425700at2"/>
<gene>
    <name evidence="2" type="ORF">BEI_0772</name>
</gene>
<dbReference type="Proteomes" id="UP000219993">
    <property type="component" value="Chromosome"/>
</dbReference>
<organism evidence="2 3">
    <name type="scientific">Halomonas beimenensis</name>
    <dbReference type="NCBI Taxonomy" id="475662"/>
    <lineage>
        <taxon>Bacteria</taxon>
        <taxon>Pseudomonadati</taxon>
        <taxon>Pseudomonadota</taxon>
        <taxon>Gammaproteobacteria</taxon>
        <taxon>Oceanospirillales</taxon>
        <taxon>Halomonadaceae</taxon>
        <taxon>Halomonas</taxon>
    </lineage>
</organism>
<dbReference type="EMBL" id="CP021435">
    <property type="protein sequence ID" value="ATJ81759.1"/>
    <property type="molecule type" value="Genomic_DNA"/>
</dbReference>
<reference evidence="2 3" key="1">
    <citation type="journal article" date="2017" name="Sci. Rep.">
        <title>Revealing the Saline Adaptation Strategies of the Halophilic Bacterium Halomonas beimenensis through High-throughput Omics and Transposon Mutagenesis Approaches.</title>
        <authorList>
            <person name="Chen Y.H."/>
            <person name="Lin S.S."/>
            <person name="Shyu Y.T."/>
        </authorList>
    </citation>
    <scope>NUCLEOTIDE SEQUENCE [LARGE SCALE GENOMIC DNA]</scope>
    <source>
        <strain evidence="2 3">NTU-111</strain>
    </source>
</reference>
<dbReference type="AlphaFoldDB" id="A0A291P4G6"/>
<keyword evidence="1" id="KW-0812">Transmembrane</keyword>
<dbReference type="RefSeq" id="WP_097788273.1">
    <property type="nucleotide sequence ID" value="NZ_BAAADT010000003.1"/>
</dbReference>
<feature type="transmembrane region" description="Helical" evidence="1">
    <location>
        <begin position="136"/>
        <end position="156"/>
    </location>
</feature>
<feature type="transmembrane region" description="Helical" evidence="1">
    <location>
        <begin position="12"/>
        <end position="30"/>
    </location>
</feature>
<protein>
    <submittedName>
        <fullName evidence="2">Uncharacterized protein</fullName>
    </submittedName>
</protein>